<gene>
    <name evidence="1" type="ORF">METZ01_LOCUS358805</name>
</gene>
<feature type="non-terminal residue" evidence="1">
    <location>
        <position position="33"/>
    </location>
</feature>
<evidence type="ECO:0000313" key="1">
    <source>
        <dbReference type="EMBL" id="SVD05951.1"/>
    </source>
</evidence>
<proteinExistence type="predicted"/>
<dbReference type="EMBL" id="UINC01127071">
    <property type="protein sequence ID" value="SVD05951.1"/>
    <property type="molecule type" value="Genomic_DNA"/>
</dbReference>
<protein>
    <submittedName>
        <fullName evidence="1">Uncharacterized protein</fullName>
    </submittedName>
</protein>
<reference evidence="1" key="1">
    <citation type="submission" date="2018-05" db="EMBL/GenBank/DDBJ databases">
        <authorList>
            <person name="Lanie J.A."/>
            <person name="Ng W.-L."/>
            <person name="Kazmierczak K.M."/>
            <person name="Andrzejewski T.M."/>
            <person name="Davidsen T.M."/>
            <person name="Wayne K.J."/>
            <person name="Tettelin H."/>
            <person name="Glass J.I."/>
            <person name="Rusch D."/>
            <person name="Podicherti R."/>
            <person name="Tsui H.-C.T."/>
            <person name="Winkler M.E."/>
        </authorList>
    </citation>
    <scope>NUCLEOTIDE SEQUENCE</scope>
</reference>
<feature type="non-terminal residue" evidence="1">
    <location>
        <position position="1"/>
    </location>
</feature>
<organism evidence="1">
    <name type="scientific">marine metagenome</name>
    <dbReference type="NCBI Taxonomy" id="408172"/>
    <lineage>
        <taxon>unclassified sequences</taxon>
        <taxon>metagenomes</taxon>
        <taxon>ecological metagenomes</taxon>
    </lineage>
</organism>
<sequence length="33" mass="3538">VNTTSGRLNQTEVELGSLQQFGYRAILDPATTG</sequence>
<accession>A0A382SAK3</accession>
<name>A0A382SAK3_9ZZZZ</name>
<dbReference type="AlphaFoldDB" id="A0A382SAK3"/>